<dbReference type="PANTHER" id="PTHR42866">
    <property type="entry name" value="3-DEOXY-MANNO-OCTULOSONATE CYTIDYLYLTRANSFERASE"/>
    <property type="match status" value="1"/>
</dbReference>
<evidence type="ECO:0000256" key="1">
    <source>
        <dbReference type="ARBA" id="ARBA00022679"/>
    </source>
</evidence>
<feature type="non-terminal residue" evidence="3">
    <location>
        <position position="1"/>
    </location>
</feature>
<comment type="caution">
    <text evidence="3">The sequence shown here is derived from an EMBL/GenBank/DDBJ whole genome shotgun (WGS) entry which is preliminary data.</text>
</comment>
<dbReference type="InterPro" id="IPR029044">
    <property type="entry name" value="Nucleotide-diphossugar_trans"/>
</dbReference>
<reference evidence="3" key="1">
    <citation type="journal article" date="2014" name="Front. Microbiol.">
        <title>High frequency of phylogenetically diverse reductive dehalogenase-homologous genes in deep subseafloor sedimentary metagenomes.</title>
        <authorList>
            <person name="Kawai M."/>
            <person name="Futagami T."/>
            <person name="Toyoda A."/>
            <person name="Takaki Y."/>
            <person name="Nishi S."/>
            <person name="Hori S."/>
            <person name="Arai W."/>
            <person name="Tsubouchi T."/>
            <person name="Morono Y."/>
            <person name="Uchiyama I."/>
            <person name="Ito T."/>
            <person name="Fujiyama A."/>
            <person name="Inagaki F."/>
            <person name="Takami H."/>
        </authorList>
    </citation>
    <scope>NUCLEOTIDE SEQUENCE</scope>
    <source>
        <strain evidence="3">Expedition CK06-06</strain>
    </source>
</reference>
<dbReference type="EMBL" id="BARV01007161">
    <property type="protein sequence ID" value="GAI04263.1"/>
    <property type="molecule type" value="Genomic_DNA"/>
</dbReference>
<evidence type="ECO:0000313" key="3">
    <source>
        <dbReference type="EMBL" id="GAI04263.1"/>
    </source>
</evidence>
<keyword evidence="1" id="KW-0808">Transferase</keyword>
<organism evidence="3">
    <name type="scientific">marine sediment metagenome</name>
    <dbReference type="NCBI Taxonomy" id="412755"/>
    <lineage>
        <taxon>unclassified sequences</taxon>
        <taxon>metagenomes</taxon>
        <taxon>ecological metagenomes</taxon>
    </lineage>
</organism>
<evidence type="ECO:0008006" key="4">
    <source>
        <dbReference type="Google" id="ProtNLM"/>
    </source>
</evidence>
<dbReference type="AlphaFoldDB" id="X1KCB8"/>
<sequence length="132" mass="15223">YPMATLSAEFQNAEQVADPNIVKVITDCNNSAIYFSRFPIPYDREKSGVGNVQQYLRHLGIYAYRKEFLLKITSLPQTPLEKIEKLEQLRAIENGYKILVGKVKHTCDGIDTPEQYAEFVARYNANHEVRRI</sequence>
<accession>X1KCB8</accession>
<dbReference type="GO" id="GO:0005829">
    <property type="term" value="C:cytosol"/>
    <property type="evidence" value="ECO:0007669"/>
    <property type="project" value="TreeGrafter"/>
</dbReference>
<proteinExistence type="predicted"/>
<keyword evidence="2" id="KW-0548">Nucleotidyltransferase</keyword>
<dbReference type="Pfam" id="PF02348">
    <property type="entry name" value="CTP_transf_3"/>
    <property type="match status" value="1"/>
</dbReference>
<name>X1KCB8_9ZZZZ</name>
<dbReference type="SUPFAM" id="SSF53448">
    <property type="entry name" value="Nucleotide-diphospho-sugar transferases"/>
    <property type="match status" value="1"/>
</dbReference>
<protein>
    <recommendedName>
        <fullName evidence="4">3-deoxy-manno-octulosonate cytidylyltransferase</fullName>
    </recommendedName>
</protein>
<dbReference type="Gene3D" id="3.90.550.10">
    <property type="entry name" value="Spore Coat Polysaccharide Biosynthesis Protein SpsA, Chain A"/>
    <property type="match status" value="1"/>
</dbReference>
<gene>
    <name evidence="3" type="ORF">S06H3_14629</name>
</gene>
<evidence type="ECO:0000256" key="2">
    <source>
        <dbReference type="ARBA" id="ARBA00022695"/>
    </source>
</evidence>
<dbReference type="PANTHER" id="PTHR42866:SF2">
    <property type="entry name" value="3-DEOXY-MANNO-OCTULOSONATE CYTIDYLYLTRANSFERASE, MITOCHONDRIAL"/>
    <property type="match status" value="1"/>
</dbReference>
<dbReference type="GO" id="GO:0008690">
    <property type="term" value="F:3-deoxy-manno-octulosonate cytidylyltransferase activity"/>
    <property type="evidence" value="ECO:0007669"/>
    <property type="project" value="TreeGrafter"/>
</dbReference>
<dbReference type="InterPro" id="IPR003329">
    <property type="entry name" value="Cytidylyl_trans"/>
</dbReference>